<accession>A0A3S4QUU8</accession>
<proteinExistence type="predicted"/>
<dbReference type="KEGG" id="cgle:NCTC11432_01125"/>
<reference evidence="1 2" key="1">
    <citation type="submission" date="2018-12" db="EMBL/GenBank/DDBJ databases">
        <authorList>
            <consortium name="Pathogen Informatics"/>
        </authorList>
    </citation>
    <scope>NUCLEOTIDE SEQUENCE [LARGE SCALE GENOMIC DNA]</scope>
    <source>
        <strain evidence="1 2">NCTC11432</strain>
    </source>
</reference>
<gene>
    <name evidence="1" type="ORF">NCTC11432_01125</name>
</gene>
<evidence type="ECO:0000313" key="1">
    <source>
        <dbReference type="EMBL" id="VEE05540.1"/>
    </source>
</evidence>
<dbReference type="EMBL" id="LR134289">
    <property type="protein sequence ID" value="VEE05540.1"/>
    <property type="molecule type" value="Genomic_DNA"/>
</dbReference>
<sequence>MFVFFSGVISMSYSFFWFNARKNDSFVTSKKPNMNRKKLLLGISFAFTVFSAKSQVGINTTQPKASLHIEKNTNTSFPDGLIIPKYTVSELAAKDSNYNAEQNGAFIFITAGVGVSGKTSDITGAGLYYYDSNTAKWVSLTSSNGITKTGNNFQLGGTLVKPTTLVTSSANTLAVNGLPVSPSIDDNLVVSDPVTGVLKTQTISKLGIPRPAIFQLDSNKTDFLKNVARGNSSNVPMSILVNNTGINGLTFNSSNNTITFKPGLYQITFVYEATHYTVAGQPDCKVSSYFVDFPVGSSSSQRIHSTAVHGAAPSTNNATNHGGTVTYTTRITANYDWVIQLGRGQSGDGGCEKTEGMTLVGKSTQLAILRVGD</sequence>
<dbReference type="STRING" id="525257.HMPREF0204_13352"/>
<protein>
    <submittedName>
        <fullName evidence="1">Uncharacterized protein</fullName>
    </submittedName>
</protein>
<evidence type="ECO:0000313" key="2">
    <source>
        <dbReference type="Proteomes" id="UP000279227"/>
    </source>
</evidence>
<dbReference type="AlphaFoldDB" id="A0A3S4QUU8"/>
<organism evidence="1 2">
    <name type="scientific">Chryseobacterium gleum</name>
    <name type="common">Flavobacterium gleum</name>
    <dbReference type="NCBI Taxonomy" id="250"/>
    <lineage>
        <taxon>Bacteria</taxon>
        <taxon>Pseudomonadati</taxon>
        <taxon>Bacteroidota</taxon>
        <taxon>Flavobacteriia</taxon>
        <taxon>Flavobacteriales</taxon>
        <taxon>Weeksellaceae</taxon>
        <taxon>Chryseobacterium group</taxon>
        <taxon>Chryseobacterium</taxon>
    </lineage>
</organism>
<name>A0A3S4QUU8_CHRGE</name>
<dbReference type="Proteomes" id="UP000279227">
    <property type="component" value="Chromosome"/>
</dbReference>